<sequence length="262" mass="31290">MSDVIGKNVHLEANKLPKSFEREPFMGNHPSLFLDEVWKTEDFQEKCGHIRAVVDLAAISEYRLKYMKDQKIYGWRESWIEHESGKLIFKCESTKEYPEEAAKEEVHSNRFGKAGELLGGIDENSNKKYATEDEIHRSDFYVIKMKMDGLLEEPLEILLIAQGDGFRLEDGVPYLVERKTYSMELKNFWDHPEIRNKLASYHWPFMKLLIFWHQWGVIEWVDDKFFEDEILNYEEIWKESDRIYIDRIVRELKRRGMIKGLQ</sequence>
<proteinExistence type="predicted"/>
<protein>
    <submittedName>
        <fullName evidence="1">Uncharacterized protein</fullName>
    </submittedName>
</protein>
<feature type="non-terminal residue" evidence="1">
    <location>
        <position position="262"/>
    </location>
</feature>
<gene>
    <name evidence="1" type="ORF">MSPICULIGERA_LOCUS9466</name>
</gene>
<name>A0AA36CLY5_9BILA</name>
<keyword evidence="2" id="KW-1185">Reference proteome</keyword>
<accession>A0AA36CLY5</accession>
<reference evidence="1" key="1">
    <citation type="submission" date="2023-06" db="EMBL/GenBank/DDBJ databases">
        <authorList>
            <person name="Delattre M."/>
        </authorList>
    </citation>
    <scope>NUCLEOTIDE SEQUENCE</scope>
    <source>
        <strain evidence="1">AF72</strain>
    </source>
</reference>
<dbReference type="Proteomes" id="UP001177023">
    <property type="component" value="Unassembled WGS sequence"/>
</dbReference>
<dbReference type="EMBL" id="CATQJA010002526">
    <property type="protein sequence ID" value="CAJ0571039.1"/>
    <property type="molecule type" value="Genomic_DNA"/>
</dbReference>
<evidence type="ECO:0000313" key="1">
    <source>
        <dbReference type="EMBL" id="CAJ0571039.1"/>
    </source>
</evidence>
<dbReference type="AlphaFoldDB" id="A0AA36CLY5"/>
<organism evidence="1 2">
    <name type="scientific">Mesorhabditis spiculigera</name>
    <dbReference type="NCBI Taxonomy" id="96644"/>
    <lineage>
        <taxon>Eukaryota</taxon>
        <taxon>Metazoa</taxon>
        <taxon>Ecdysozoa</taxon>
        <taxon>Nematoda</taxon>
        <taxon>Chromadorea</taxon>
        <taxon>Rhabditida</taxon>
        <taxon>Rhabditina</taxon>
        <taxon>Rhabditomorpha</taxon>
        <taxon>Rhabditoidea</taxon>
        <taxon>Rhabditidae</taxon>
        <taxon>Mesorhabditinae</taxon>
        <taxon>Mesorhabditis</taxon>
    </lineage>
</organism>
<evidence type="ECO:0000313" key="2">
    <source>
        <dbReference type="Proteomes" id="UP001177023"/>
    </source>
</evidence>
<comment type="caution">
    <text evidence="1">The sequence shown here is derived from an EMBL/GenBank/DDBJ whole genome shotgun (WGS) entry which is preliminary data.</text>
</comment>